<dbReference type="SUPFAM" id="SSF51230">
    <property type="entry name" value="Single hybrid motif"/>
    <property type="match status" value="1"/>
</dbReference>
<dbReference type="InterPro" id="IPR050709">
    <property type="entry name" value="Biotin_Carboxyl_Carrier/Decarb"/>
</dbReference>
<evidence type="ECO:0000256" key="7">
    <source>
        <dbReference type="ARBA" id="ARBA00023160"/>
    </source>
</evidence>
<evidence type="ECO:0000256" key="1">
    <source>
        <dbReference type="ARBA" id="ARBA00003761"/>
    </source>
</evidence>
<name>V6EX29_MAGGM</name>
<dbReference type="InterPro" id="IPR000089">
    <property type="entry name" value="Biotin_lipoyl"/>
</dbReference>
<keyword evidence="12" id="KW-1185">Reference proteome</keyword>
<dbReference type="eggNOG" id="COG0511">
    <property type="taxonomic scope" value="Bacteria"/>
</dbReference>
<gene>
    <name evidence="11" type="primary">accB</name>
    <name evidence="11" type="ordered locus">MGMSRv2__0539</name>
</gene>
<keyword evidence="4 9" id="KW-0444">Lipid biosynthesis</keyword>
<accession>V6EX29</accession>
<evidence type="ECO:0000256" key="6">
    <source>
        <dbReference type="ARBA" id="ARBA00023098"/>
    </source>
</evidence>
<evidence type="ECO:0000256" key="5">
    <source>
        <dbReference type="ARBA" id="ARBA00022832"/>
    </source>
</evidence>
<reference evidence="11 12" key="1">
    <citation type="journal article" date="2014" name="Genome Announc.">
        <title>Complete genome sequence of Magnetospirillum gryphiswaldense MSR-1.</title>
        <authorList>
            <person name="Wang X."/>
            <person name="Wang Q."/>
            <person name="Zhang W."/>
            <person name="Wang Y."/>
            <person name="Li L."/>
            <person name="Wen T."/>
            <person name="Zhang T."/>
            <person name="Zhang Y."/>
            <person name="Xu J."/>
            <person name="Hu J."/>
            <person name="Li S."/>
            <person name="Liu L."/>
            <person name="Liu J."/>
            <person name="Jiang W."/>
            <person name="Tian J."/>
            <person name="Li Y."/>
            <person name="Schuler D."/>
            <person name="Wang L."/>
            <person name="Li J."/>
        </authorList>
    </citation>
    <scope>NUCLEOTIDE SEQUENCE [LARGE SCALE GENOMIC DNA]</scope>
    <source>
        <strain evidence="12">DSM 6361 / JCM 21280 / NBRC 15271 / MSR-1</strain>
    </source>
</reference>
<evidence type="ECO:0000256" key="3">
    <source>
        <dbReference type="ARBA" id="ARBA00017562"/>
    </source>
</evidence>
<dbReference type="InterPro" id="IPR011053">
    <property type="entry name" value="Single_hybrid_motif"/>
</dbReference>
<dbReference type="InterPro" id="IPR001249">
    <property type="entry name" value="AcCoA_biotinCC"/>
</dbReference>
<dbReference type="GO" id="GO:0009317">
    <property type="term" value="C:acetyl-CoA carboxylase complex"/>
    <property type="evidence" value="ECO:0007669"/>
    <property type="project" value="InterPro"/>
</dbReference>
<evidence type="ECO:0000256" key="9">
    <source>
        <dbReference type="RuleBase" id="RU364072"/>
    </source>
</evidence>
<feature type="domain" description="Lipoyl-binding" evidence="10">
    <location>
        <begin position="73"/>
        <end position="149"/>
    </location>
</feature>
<dbReference type="GO" id="GO:0003989">
    <property type="term" value="F:acetyl-CoA carboxylase activity"/>
    <property type="evidence" value="ECO:0007669"/>
    <property type="project" value="InterPro"/>
</dbReference>
<sequence>MATKSFDADLVRSLAELLDQTNLTEIEYDTGSVRIRVARQGLPMAVHHAVPTTAPAAAPVAAPAAADDGVGHPGAVTSPMVGVAYLSPEPGAAKFIDVGSTVSEGQTLMLIEAMKTFNPIRAHRGGKVTRILVTDNQPVEFGEPLVIIE</sequence>
<dbReference type="Pfam" id="PF00364">
    <property type="entry name" value="Biotin_lipoyl"/>
    <property type="match status" value="1"/>
</dbReference>
<keyword evidence="5 9" id="KW-0276">Fatty acid metabolism</keyword>
<dbReference type="InterPro" id="IPR001882">
    <property type="entry name" value="Biotin_BS"/>
</dbReference>
<evidence type="ECO:0000256" key="2">
    <source>
        <dbReference type="ARBA" id="ARBA00005194"/>
    </source>
</evidence>
<dbReference type="HOGENOM" id="CLU_016733_3_1_5"/>
<dbReference type="PROSITE" id="PS50968">
    <property type="entry name" value="BIOTINYL_LIPOYL"/>
    <property type="match status" value="1"/>
</dbReference>
<dbReference type="GO" id="GO:0006633">
    <property type="term" value="P:fatty acid biosynthetic process"/>
    <property type="evidence" value="ECO:0007669"/>
    <property type="project" value="UniProtKB-UniPathway"/>
</dbReference>
<dbReference type="AlphaFoldDB" id="V6EX29"/>
<keyword evidence="7 9" id="KW-0275">Fatty acid biosynthesis</keyword>
<comment type="pathway">
    <text evidence="2 9">Lipid metabolism; fatty acid biosynthesis.</text>
</comment>
<evidence type="ECO:0000313" key="12">
    <source>
        <dbReference type="Proteomes" id="UP000018922"/>
    </source>
</evidence>
<protein>
    <recommendedName>
        <fullName evidence="3 9">Biotin carboxyl carrier protein of acetyl-CoA carboxylase</fullName>
    </recommendedName>
</protein>
<dbReference type="UniPathway" id="UPA00094"/>
<comment type="function">
    <text evidence="1 9">This protein is a component of the acetyl coenzyme A carboxylase complex; first, biotin carboxylase catalyzes the carboxylation of the carrier protein and then the transcarboxylase transfers the carboxyl group to form malonyl-CoA.</text>
</comment>
<dbReference type="EMBL" id="HG794546">
    <property type="protein sequence ID" value="CDK97754.1"/>
    <property type="molecule type" value="Genomic_DNA"/>
</dbReference>
<dbReference type="Proteomes" id="UP000018922">
    <property type="component" value="Chromosome I"/>
</dbReference>
<evidence type="ECO:0000256" key="4">
    <source>
        <dbReference type="ARBA" id="ARBA00022516"/>
    </source>
</evidence>
<keyword evidence="8 9" id="KW-0092">Biotin</keyword>
<evidence type="ECO:0000313" key="11">
    <source>
        <dbReference type="EMBL" id="CDK97754.1"/>
    </source>
</evidence>
<evidence type="ECO:0000259" key="10">
    <source>
        <dbReference type="PROSITE" id="PS50968"/>
    </source>
</evidence>
<dbReference type="PROSITE" id="PS00188">
    <property type="entry name" value="BIOTIN"/>
    <property type="match status" value="1"/>
</dbReference>
<dbReference type="CDD" id="cd06850">
    <property type="entry name" value="biotinyl_domain"/>
    <property type="match status" value="1"/>
</dbReference>
<dbReference type="Gene3D" id="2.40.50.100">
    <property type="match status" value="1"/>
</dbReference>
<dbReference type="PRINTS" id="PR01071">
    <property type="entry name" value="ACOABIOTINCC"/>
</dbReference>
<dbReference type="STRING" id="1430440.MGMSRv2__0539"/>
<keyword evidence="6 9" id="KW-0443">Lipid metabolism</keyword>
<dbReference type="PANTHER" id="PTHR45266">
    <property type="entry name" value="OXALOACETATE DECARBOXYLASE ALPHA CHAIN"/>
    <property type="match status" value="1"/>
</dbReference>
<dbReference type="PANTHER" id="PTHR45266:SF3">
    <property type="entry name" value="OXALOACETATE DECARBOXYLASE ALPHA CHAIN"/>
    <property type="match status" value="1"/>
</dbReference>
<organism evidence="11 12">
    <name type="scientific">Magnetospirillum gryphiswaldense (strain DSM 6361 / JCM 21280 / NBRC 15271 / MSR-1)</name>
    <dbReference type="NCBI Taxonomy" id="431944"/>
    <lineage>
        <taxon>Bacteria</taxon>
        <taxon>Pseudomonadati</taxon>
        <taxon>Pseudomonadota</taxon>
        <taxon>Alphaproteobacteria</taxon>
        <taxon>Rhodospirillales</taxon>
        <taxon>Rhodospirillaceae</taxon>
        <taxon>Magnetospirillum</taxon>
    </lineage>
</organism>
<proteinExistence type="predicted"/>
<dbReference type="KEGG" id="mgy:MGMSRv2__0539"/>
<evidence type="ECO:0000256" key="8">
    <source>
        <dbReference type="ARBA" id="ARBA00023267"/>
    </source>
</evidence>